<evidence type="ECO:0000313" key="2">
    <source>
        <dbReference type="EMBL" id="CAG9802385.1"/>
    </source>
</evidence>
<name>A0A9N9RS32_9DIPT</name>
<evidence type="ECO:0000313" key="3">
    <source>
        <dbReference type="Proteomes" id="UP001153620"/>
    </source>
</evidence>
<sequence length="251" mass="28717">MEIKNECKQKEEKKKFVQRSLADIQRAKLNKLMENPDKPVIIPEKDKRDKEYVPPSFIRNVMGSSAGAGSGEFHVYRHLRRKEYARQKHMKLLSDKEILDIEFQDKLEENQRIADEKTNKKREKRQKKKSKQKGKAKKPKIEEQKSESEDEELSGNDKEGSNDDENSQGSNLSTKINLAENEEDSPQVIVPQNPELSSEQDSEMSEVSTAVVPQSSAEKDPEEPEPTIEQVSEKPEPISLNDPASVEEKDT</sequence>
<dbReference type="Proteomes" id="UP001153620">
    <property type="component" value="Chromosome 2"/>
</dbReference>
<reference evidence="2" key="2">
    <citation type="submission" date="2022-10" db="EMBL/GenBank/DDBJ databases">
        <authorList>
            <consortium name="ENA_rothamsted_submissions"/>
            <consortium name="culmorum"/>
            <person name="King R."/>
        </authorList>
    </citation>
    <scope>NUCLEOTIDE SEQUENCE</scope>
</reference>
<dbReference type="EMBL" id="OU895878">
    <property type="protein sequence ID" value="CAG9802385.1"/>
    <property type="molecule type" value="Genomic_DNA"/>
</dbReference>
<dbReference type="GO" id="GO:0019901">
    <property type="term" value="F:protein kinase binding"/>
    <property type="evidence" value="ECO:0007669"/>
    <property type="project" value="TreeGrafter"/>
</dbReference>
<feature type="compositionally biased region" description="Polar residues" evidence="1">
    <location>
        <begin position="205"/>
        <end position="216"/>
    </location>
</feature>
<reference evidence="2" key="1">
    <citation type="submission" date="2022-01" db="EMBL/GenBank/DDBJ databases">
        <authorList>
            <person name="King R."/>
        </authorList>
    </citation>
    <scope>NUCLEOTIDE SEQUENCE</scope>
</reference>
<dbReference type="PANTHER" id="PTHR13507">
    <property type="entry name" value="PRKR-INTERACTING PROTEIN 1"/>
    <property type="match status" value="1"/>
</dbReference>
<dbReference type="Pfam" id="PF06658">
    <property type="entry name" value="DUF1168"/>
    <property type="match status" value="1"/>
</dbReference>
<feature type="compositionally biased region" description="Polar residues" evidence="1">
    <location>
        <begin position="167"/>
        <end position="176"/>
    </location>
</feature>
<evidence type="ECO:0008006" key="4">
    <source>
        <dbReference type="Google" id="ProtNLM"/>
    </source>
</evidence>
<proteinExistence type="predicted"/>
<dbReference type="GO" id="GO:0003725">
    <property type="term" value="F:double-stranded RNA binding"/>
    <property type="evidence" value="ECO:0007669"/>
    <property type="project" value="InterPro"/>
</dbReference>
<dbReference type="GO" id="GO:0004860">
    <property type="term" value="F:protein kinase inhibitor activity"/>
    <property type="evidence" value="ECO:0007669"/>
    <property type="project" value="TreeGrafter"/>
</dbReference>
<protein>
    <recommendedName>
        <fullName evidence="4">PRKR-interacting protein 1</fullName>
    </recommendedName>
</protein>
<evidence type="ECO:0000256" key="1">
    <source>
        <dbReference type="SAM" id="MobiDB-lite"/>
    </source>
</evidence>
<dbReference type="InterPro" id="IPR009548">
    <property type="entry name" value="Prkrip1"/>
</dbReference>
<organism evidence="2 3">
    <name type="scientific">Chironomus riparius</name>
    <dbReference type="NCBI Taxonomy" id="315576"/>
    <lineage>
        <taxon>Eukaryota</taxon>
        <taxon>Metazoa</taxon>
        <taxon>Ecdysozoa</taxon>
        <taxon>Arthropoda</taxon>
        <taxon>Hexapoda</taxon>
        <taxon>Insecta</taxon>
        <taxon>Pterygota</taxon>
        <taxon>Neoptera</taxon>
        <taxon>Endopterygota</taxon>
        <taxon>Diptera</taxon>
        <taxon>Nematocera</taxon>
        <taxon>Chironomoidea</taxon>
        <taxon>Chironomidae</taxon>
        <taxon>Chironominae</taxon>
        <taxon>Chironomus</taxon>
    </lineage>
</organism>
<accession>A0A9N9RS32</accession>
<feature type="compositionally biased region" description="Basic residues" evidence="1">
    <location>
        <begin position="119"/>
        <end position="138"/>
    </location>
</feature>
<feature type="region of interest" description="Disordered" evidence="1">
    <location>
        <begin position="95"/>
        <end position="251"/>
    </location>
</feature>
<keyword evidence="3" id="KW-1185">Reference proteome</keyword>
<dbReference type="AlphaFoldDB" id="A0A9N9RS32"/>
<dbReference type="GO" id="GO:0005730">
    <property type="term" value="C:nucleolus"/>
    <property type="evidence" value="ECO:0007669"/>
    <property type="project" value="TreeGrafter"/>
</dbReference>
<dbReference type="OrthoDB" id="10067079at2759"/>
<feature type="compositionally biased region" description="Basic and acidic residues" evidence="1">
    <location>
        <begin position="95"/>
        <end position="118"/>
    </location>
</feature>
<dbReference type="PANTHER" id="PTHR13507:SF0">
    <property type="entry name" value="PRKR-INTERACTING PROTEIN 1"/>
    <property type="match status" value="1"/>
</dbReference>
<gene>
    <name evidence="2" type="ORF">CHIRRI_LOCUS5296</name>
</gene>